<evidence type="ECO:0000313" key="10">
    <source>
        <dbReference type="Proteomes" id="UP000466848"/>
    </source>
</evidence>
<proteinExistence type="inferred from homology"/>
<protein>
    <submittedName>
        <fullName evidence="9">ABC transporter permease subunit</fullName>
    </submittedName>
</protein>
<sequence length="288" mass="30937">MTSLPAAEKNSIRQIWRDGNKQMIIGGILLAVIILLAVLAPVIVPNDPYVSNPANKYASSSLKYWFGTDNLGRCMVSRVLLGAHTSLAYASVVLSSILFISFVLGLISGYFGGMADTLIMRVTDIFLALPAPVIALAIAGALGPSAKNLLIAMVITSWGDFTKLVRGMVLEVKERDFIMAARASGFSHRKIIVHHIFTNIIPPMLILATLEMGKIILAIAGYSFIGLGAQPPTAEWGAMISDAKNYVQVQPQLILYPSAAVVVTVVSFNLFGDGLKKFISRGTVNESN</sequence>
<dbReference type="InterPro" id="IPR035906">
    <property type="entry name" value="MetI-like_sf"/>
</dbReference>
<gene>
    <name evidence="9" type="ORF">Ami103574_01555</name>
</gene>
<dbReference type="EMBL" id="CP048649">
    <property type="protein sequence ID" value="QIB68073.1"/>
    <property type="molecule type" value="Genomic_DNA"/>
</dbReference>
<keyword evidence="10" id="KW-1185">Reference proteome</keyword>
<keyword evidence="6 7" id="KW-0472">Membrane</keyword>
<dbReference type="AlphaFoldDB" id="A0A858BQI0"/>
<evidence type="ECO:0000256" key="3">
    <source>
        <dbReference type="ARBA" id="ARBA00022475"/>
    </source>
</evidence>
<dbReference type="Pfam" id="PF12911">
    <property type="entry name" value="OppC_N"/>
    <property type="match status" value="1"/>
</dbReference>
<comment type="similarity">
    <text evidence="7">Belongs to the binding-protein-dependent transport system permease family.</text>
</comment>
<feature type="transmembrane region" description="Helical" evidence="7">
    <location>
        <begin position="191"/>
        <end position="210"/>
    </location>
</feature>
<feature type="transmembrane region" description="Helical" evidence="7">
    <location>
        <begin position="253"/>
        <end position="271"/>
    </location>
</feature>
<keyword evidence="4 7" id="KW-0812">Transmembrane</keyword>
<evidence type="ECO:0000256" key="4">
    <source>
        <dbReference type="ARBA" id="ARBA00022692"/>
    </source>
</evidence>
<dbReference type="GO" id="GO:0005886">
    <property type="term" value="C:plasma membrane"/>
    <property type="evidence" value="ECO:0007669"/>
    <property type="project" value="UniProtKB-SubCell"/>
</dbReference>
<feature type="domain" description="ABC transmembrane type-1" evidence="8">
    <location>
        <begin position="83"/>
        <end position="272"/>
    </location>
</feature>
<dbReference type="CDD" id="cd06261">
    <property type="entry name" value="TM_PBP2"/>
    <property type="match status" value="1"/>
</dbReference>
<organism evidence="9 10">
    <name type="scientific">Aminipila butyrica</name>
    <dbReference type="NCBI Taxonomy" id="433296"/>
    <lineage>
        <taxon>Bacteria</taxon>
        <taxon>Bacillati</taxon>
        <taxon>Bacillota</taxon>
        <taxon>Clostridia</taxon>
        <taxon>Peptostreptococcales</taxon>
        <taxon>Anaerovoracaceae</taxon>
        <taxon>Aminipila</taxon>
    </lineage>
</organism>
<dbReference type="Pfam" id="PF00528">
    <property type="entry name" value="BPD_transp_1"/>
    <property type="match status" value="1"/>
</dbReference>
<dbReference type="Gene3D" id="1.10.3720.10">
    <property type="entry name" value="MetI-like"/>
    <property type="match status" value="1"/>
</dbReference>
<evidence type="ECO:0000256" key="6">
    <source>
        <dbReference type="ARBA" id="ARBA00023136"/>
    </source>
</evidence>
<dbReference type="KEGG" id="abut:Ami103574_01555"/>
<dbReference type="PANTHER" id="PTHR43386:SF1">
    <property type="entry name" value="D,D-DIPEPTIDE TRANSPORT SYSTEM PERMEASE PROTEIN DDPC-RELATED"/>
    <property type="match status" value="1"/>
</dbReference>
<evidence type="ECO:0000259" key="8">
    <source>
        <dbReference type="PROSITE" id="PS50928"/>
    </source>
</evidence>
<keyword evidence="5 7" id="KW-1133">Transmembrane helix</keyword>
<dbReference type="SUPFAM" id="SSF161098">
    <property type="entry name" value="MetI-like"/>
    <property type="match status" value="1"/>
</dbReference>
<accession>A0A858BQI0</accession>
<dbReference type="Proteomes" id="UP000466848">
    <property type="component" value="Chromosome"/>
</dbReference>
<name>A0A858BQI0_9FIRM</name>
<dbReference type="PANTHER" id="PTHR43386">
    <property type="entry name" value="OLIGOPEPTIDE TRANSPORT SYSTEM PERMEASE PROTEIN APPC"/>
    <property type="match status" value="1"/>
</dbReference>
<feature type="transmembrane region" description="Helical" evidence="7">
    <location>
        <begin position="125"/>
        <end position="143"/>
    </location>
</feature>
<dbReference type="InterPro" id="IPR025966">
    <property type="entry name" value="OppC_N"/>
</dbReference>
<keyword evidence="3" id="KW-1003">Cell membrane</keyword>
<dbReference type="InterPro" id="IPR050366">
    <property type="entry name" value="BP-dependent_transpt_permease"/>
</dbReference>
<dbReference type="InterPro" id="IPR000515">
    <property type="entry name" value="MetI-like"/>
</dbReference>
<dbReference type="GO" id="GO:0055085">
    <property type="term" value="P:transmembrane transport"/>
    <property type="evidence" value="ECO:0007669"/>
    <property type="project" value="InterPro"/>
</dbReference>
<dbReference type="RefSeq" id="WP_163064993.1">
    <property type="nucleotide sequence ID" value="NZ_CP048649.1"/>
</dbReference>
<reference evidence="9 10" key="1">
    <citation type="submission" date="2020-02" db="EMBL/GenBank/DDBJ databases">
        <authorList>
            <person name="Kim Y.B."/>
            <person name="Roh S.W."/>
        </authorList>
    </citation>
    <scope>NUCLEOTIDE SEQUENCE [LARGE SCALE GENOMIC DNA]</scope>
    <source>
        <strain evidence="9 10">DSM 103574</strain>
    </source>
</reference>
<keyword evidence="2 7" id="KW-0813">Transport</keyword>
<evidence type="ECO:0000256" key="2">
    <source>
        <dbReference type="ARBA" id="ARBA00022448"/>
    </source>
</evidence>
<evidence type="ECO:0000256" key="1">
    <source>
        <dbReference type="ARBA" id="ARBA00004651"/>
    </source>
</evidence>
<evidence type="ECO:0000256" key="7">
    <source>
        <dbReference type="RuleBase" id="RU363032"/>
    </source>
</evidence>
<evidence type="ECO:0000256" key="5">
    <source>
        <dbReference type="ARBA" id="ARBA00022989"/>
    </source>
</evidence>
<comment type="subcellular location">
    <subcellularLocation>
        <location evidence="1 7">Cell membrane</location>
        <topology evidence="1 7">Multi-pass membrane protein</topology>
    </subcellularLocation>
</comment>
<feature type="transmembrane region" description="Helical" evidence="7">
    <location>
        <begin position="23"/>
        <end position="44"/>
    </location>
</feature>
<dbReference type="PROSITE" id="PS50928">
    <property type="entry name" value="ABC_TM1"/>
    <property type="match status" value="1"/>
</dbReference>
<feature type="transmembrane region" description="Helical" evidence="7">
    <location>
        <begin position="87"/>
        <end position="113"/>
    </location>
</feature>
<evidence type="ECO:0000313" key="9">
    <source>
        <dbReference type="EMBL" id="QIB68073.1"/>
    </source>
</evidence>